<keyword evidence="1" id="KW-1133">Transmembrane helix</keyword>
<sequence length="175" mass="19153">MRLKEDFRRRDPASQFLGSTGPAGRQLLCPQTGAQQALASALLSTLHFSLLLIHSVHLVLGVGQYVFWFSLFCIAAVFLGPRGCHLTGTLALHQASCPSSFPSEHPHASSSPAPLPLPQPFWTLAAFLTPLFSEPLPHPWLVCTPHNLRSLSACFTPWTLSHIRSLLDLVARSQL</sequence>
<feature type="transmembrane region" description="Helical" evidence="1">
    <location>
        <begin position="62"/>
        <end position="80"/>
    </location>
</feature>
<proteinExistence type="predicted"/>
<organism evidence="2 3">
    <name type="scientific">Rangifer tarandus platyrhynchus</name>
    <name type="common">Svalbard reindeer</name>
    <dbReference type="NCBI Taxonomy" id="3082113"/>
    <lineage>
        <taxon>Eukaryota</taxon>
        <taxon>Metazoa</taxon>
        <taxon>Chordata</taxon>
        <taxon>Craniata</taxon>
        <taxon>Vertebrata</taxon>
        <taxon>Euteleostomi</taxon>
        <taxon>Mammalia</taxon>
        <taxon>Eutheria</taxon>
        <taxon>Laurasiatheria</taxon>
        <taxon>Artiodactyla</taxon>
        <taxon>Ruminantia</taxon>
        <taxon>Pecora</taxon>
        <taxon>Cervidae</taxon>
        <taxon>Odocoileinae</taxon>
        <taxon>Rangifer</taxon>
    </lineage>
</organism>
<gene>
    <name evidence="2" type="ORF">MRATA1EN1_LOCUS11372</name>
</gene>
<dbReference type="Proteomes" id="UP001176941">
    <property type="component" value="Chromosome 20"/>
</dbReference>
<name>A0ABN8YMW4_RANTA</name>
<evidence type="ECO:0000313" key="3">
    <source>
        <dbReference type="Proteomes" id="UP001176941"/>
    </source>
</evidence>
<keyword evidence="1" id="KW-0812">Transmembrane</keyword>
<evidence type="ECO:0000256" key="1">
    <source>
        <dbReference type="SAM" id="Phobius"/>
    </source>
</evidence>
<keyword evidence="3" id="KW-1185">Reference proteome</keyword>
<protein>
    <submittedName>
        <fullName evidence="2">Uncharacterized protein</fullName>
    </submittedName>
</protein>
<dbReference type="EMBL" id="OX459956">
    <property type="protein sequence ID" value="CAI9162410.1"/>
    <property type="molecule type" value="Genomic_DNA"/>
</dbReference>
<reference evidence="2" key="1">
    <citation type="submission" date="2023-04" db="EMBL/GenBank/DDBJ databases">
        <authorList>
            <consortium name="ELIXIR-Norway"/>
        </authorList>
    </citation>
    <scope>NUCLEOTIDE SEQUENCE [LARGE SCALE GENOMIC DNA]</scope>
</reference>
<evidence type="ECO:0000313" key="2">
    <source>
        <dbReference type="EMBL" id="CAI9162410.1"/>
    </source>
</evidence>
<keyword evidence="1" id="KW-0472">Membrane</keyword>
<accession>A0ABN8YMW4</accession>